<keyword evidence="5" id="KW-0121">Carboxypeptidase</keyword>
<dbReference type="SUPFAM" id="SSF53474">
    <property type="entry name" value="alpha/beta-Hydrolases"/>
    <property type="match status" value="1"/>
</dbReference>
<dbReference type="PROSITE" id="PS00131">
    <property type="entry name" value="CARBOXYPEPT_SER_SER"/>
    <property type="match status" value="1"/>
</dbReference>
<keyword evidence="16" id="KW-1185">Reference proteome</keyword>
<dbReference type="Pfam" id="PF00732">
    <property type="entry name" value="GMC_oxred_N"/>
    <property type="match status" value="1"/>
</dbReference>
<evidence type="ECO:0000256" key="6">
    <source>
        <dbReference type="ARBA" id="ARBA00022670"/>
    </source>
</evidence>
<evidence type="ECO:0000256" key="7">
    <source>
        <dbReference type="ARBA" id="ARBA00022729"/>
    </source>
</evidence>
<dbReference type="Proteomes" id="UP000565441">
    <property type="component" value="Unassembled WGS sequence"/>
</dbReference>
<dbReference type="Pfam" id="PF05199">
    <property type="entry name" value="GMC_oxred_C"/>
    <property type="match status" value="1"/>
</dbReference>
<reference evidence="15 16" key="1">
    <citation type="journal article" date="2020" name="ISME J.">
        <title>Uncovering the hidden diversity of litter-decomposition mechanisms in mushroom-forming fungi.</title>
        <authorList>
            <person name="Floudas D."/>
            <person name="Bentzer J."/>
            <person name="Ahren D."/>
            <person name="Johansson T."/>
            <person name="Persson P."/>
            <person name="Tunlid A."/>
        </authorList>
    </citation>
    <scope>NUCLEOTIDE SEQUENCE [LARGE SCALE GENOMIC DNA]</scope>
    <source>
        <strain evidence="15 16">CBS 661.87</strain>
    </source>
</reference>
<dbReference type="InterPro" id="IPR000172">
    <property type="entry name" value="GMC_OxRdtase_N"/>
</dbReference>
<dbReference type="InterPro" id="IPR012132">
    <property type="entry name" value="GMC_OxRdtase"/>
</dbReference>
<dbReference type="PRINTS" id="PR00724">
    <property type="entry name" value="CRBOXYPTASEC"/>
</dbReference>
<dbReference type="GO" id="GO:0050660">
    <property type="term" value="F:flavin adenine dinucleotide binding"/>
    <property type="evidence" value="ECO:0007669"/>
    <property type="project" value="InterPro"/>
</dbReference>
<feature type="domain" description="Glucose-methanol-choline oxidoreductase N-terminal" evidence="14">
    <location>
        <begin position="654"/>
        <end position="677"/>
    </location>
</feature>
<dbReference type="Gene3D" id="3.30.560.10">
    <property type="entry name" value="Glucose Oxidase, domain 3"/>
    <property type="match status" value="1"/>
</dbReference>
<feature type="signal peptide" evidence="13">
    <location>
        <begin position="1"/>
        <end position="24"/>
    </location>
</feature>
<dbReference type="GO" id="GO:0006508">
    <property type="term" value="P:proteolysis"/>
    <property type="evidence" value="ECO:0007669"/>
    <property type="project" value="UniProtKB-KW"/>
</dbReference>
<dbReference type="SUPFAM" id="SSF54373">
    <property type="entry name" value="FAD-linked reductases, C-terminal domain"/>
    <property type="match status" value="1"/>
</dbReference>
<keyword evidence="8" id="KW-0378">Hydrolase</keyword>
<evidence type="ECO:0000256" key="3">
    <source>
        <dbReference type="ARBA" id="ARBA00010790"/>
    </source>
</evidence>
<evidence type="ECO:0000256" key="11">
    <source>
        <dbReference type="ARBA" id="ARBA00023180"/>
    </source>
</evidence>
<keyword evidence="7 13" id="KW-0732">Signal</keyword>
<evidence type="ECO:0000256" key="12">
    <source>
        <dbReference type="RuleBase" id="RU003968"/>
    </source>
</evidence>
<dbReference type="Pfam" id="PF00450">
    <property type="entry name" value="Peptidase_S10"/>
    <property type="match status" value="1"/>
</dbReference>
<evidence type="ECO:0000313" key="15">
    <source>
        <dbReference type="EMBL" id="KAF5376948.1"/>
    </source>
</evidence>
<dbReference type="InterPro" id="IPR033124">
    <property type="entry name" value="Ser_caboxypep_his_AS"/>
</dbReference>
<dbReference type="EMBL" id="JAACJP010000026">
    <property type="protein sequence ID" value="KAF5376948.1"/>
    <property type="molecule type" value="Genomic_DNA"/>
</dbReference>
<dbReference type="Gene3D" id="1.10.287.410">
    <property type="match status" value="1"/>
</dbReference>
<dbReference type="GO" id="GO:0004185">
    <property type="term" value="F:serine-type carboxypeptidase activity"/>
    <property type="evidence" value="ECO:0007669"/>
    <property type="project" value="InterPro"/>
</dbReference>
<dbReference type="InterPro" id="IPR018202">
    <property type="entry name" value="Ser_caboxypep_ser_AS"/>
</dbReference>
<gene>
    <name evidence="15" type="ORF">D9615_007272</name>
</gene>
<comment type="similarity">
    <text evidence="2">Belongs to the peptidase S10 family.</text>
</comment>
<accession>A0A8H5H586</accession>
<name>A0A8H5H586_9AGAR</name>
<dbReference type="Gene3D" id="3.40.50.1820">
    <property type="entry name" value="alpha/beta hydrolase"/>
    <property type="match status" value="1"/>
</dbReference>
<feature type="chain" id="PRO_5034203144" description="Glucose-methanol-choline oxidoreductase N-terminal domain-containing protein" evidence="13">
    <location>
        <begin position="25"/>
        <end position="1172"/>
    </location>
</feature>
<evidence type="ECO:0000256" key="4">
    <source>
        <dbReference type="ARBA" id="ARBA00022630"/>
    </source>
</evidence>
<dbReference type="PANTHER" id="PTHR11552:SF201">
    <property type="entry name" value="GLUCOSE-METHANOL-CHOLINE OXIDOREDUCTASE N-TERMINAL DOMAIN-CONTAINING PROTEIN"/>
    <property type="match status" value="1"/>
</dbReference>
<dbReference type="GO" id="GO:0016614">
    <property type="term" value="F:oxidoreductase activity, acting on CH-OH group of donors"/>
    <property type="evidence" value="ECO:0007669"/>
    <property type="project" value="InterPro"/>
</dbReference>
<evidence type="ECO:0000256" key="1">
    <source>
        <dbReference type="ARBA" id="ARBA00001974"/>
    </source>
</evidence>
<dbReference type="InterPro" id="IPR036188">
    <property type="entry name" value="FAD/NAD-bd_sf"/>
</dbReference>
<keyword evidence="4 12" id="KW-0285">Flavoprotein</keyword>
<dbReference type="InterPro" id="IPR029058">
    <property type="entry name" value="AB_hydrolase_fold"/>
</dbReference>
<keyword evidence="6" id="KW-0645">Protease</keyword>
<evidence type="ECO:0000256" key="5">
    <source>
        <dbReference type="ARBA" id="ARBA00022645"/>
    </source>
</evidence>
<evidence type="ECO:0000256" key="13">
    <source>
        <dbReference type="SAM" id="SignalP"/>
    </source>
</evidence>
<dbReference type="Gene3D" id="3.50.50.60">
    <property type="entry name" value="FAD/NAD(P)-binding domain"/>
    <property type="match status" value="1"/>
</dbReference>
<sequence length="1172" mass="129716">MLRSLGQVCFSGFLLVLLAGNSDGYQQFLSSSIFRALPQLITSQGGLSHANNIPFVNKEHDVYDDGLFSPLEDLSILSEAEFTHMSHPAFPHYGVRIKKTSFCDNSVKSYTGYIDIEARHLFFYFFESRNDPDKDDVIFWTTGGKNIHSQKYHYTLCPFRSRMLFVSGSIHGAWYDAIISDANGTKYFPESWNSNANVFFVDQPVGVGYSYAEYGEVVGTTEDAAKDIAAFVAIFFENFSKFKGRAFHMSGESYGGRYIPLFASEVYDQNARLIQAGLTPINLTSIIIGNGWTDPPSMVLSYFDMQCTAASVAPVIDIASCVRMKQVLPRCEKWVKESCTDLYDAMNCYAALQFCGAELAEPFAATGKNVYDISKDCEGEPGDLCYPVTAHITAYLNSTATRALLGVDPSVRSPYTLCSQPVALAFDATHDRERPGTPFHVAALLERGVRVLIYVGTYDWICNWVGNERWTRALEWSGREEFASQELRVWEVGVDSTSRKRAGRTRSARGLTFATVEGAGHMVPYDKPEEALALINRWIAGEELSPPYFGRFSTRCEIDATSMITANVADLSDKIFDFVIIGGGTSGLTLAARLSEDPSVTVAVLEAGENTIGDPKIAIPGQFGLTLGDPKYDWSFMTTKQKHSNNKELMWSRGKGLGGTSNLNFFVWIKPPAVDVDAFEKLGNPGWNWENFYHYSKKAETFHRPGKELTDLFPHIYDVDARGTSGPIQYTIPAHVHTVDAMLQKTFSNVGIKVLDDPYRGDINGTFIASSNIDPRTWTRSNAATGYLLPIQDRSNLTVLTEAFVSRIVFADNSDDQDLVATGVEFTQQGNKNTVNARKEVILSAGAIKDPQILEHSGVGRPEVLSKIGIEMQIDLPGVGENLQDHPFFTISYELDPSVKHPTLDSLKDPENAKEALRLHAEGKGLLRTGISSFTYLPLSMVKTPGAATLREKIEQEIEELKNTSGIAPGQREQLDIQLETLRSDKSPDFQFLPWPALFPMSSVTPGPGKAYMSLLGFLNHPLSRGTIHATTNDPLDNPELDPNYFEKDSDLELLVESFKYLRHLAATEPFKSGIVGAELEPGPECKTDEQIRDYIKNTVSTAWHGVGTCSMLPRDKQGVVDPQLKVYGTKNLRVVDISIVPLHIAAHTQVTAYVIGEKAADIIKSAYNTIP</sequence>
<evidence type="ECO:0000259" key="14">
    <source>
        <dbReference type="PROSITE" id="PS00623"/>
    </source>
</evidence>
<evidence type="ECO:0000256" key="9">
    <source>
        <dbReference type="ARBA" id="ARBA00022827"/>
    </source>
</evidence>
<evidence type="ECO:0000256" key="10">
    <source>
        <dbReference type="ARBA" id="ARBA00023002"/>
    </source>
</evidence>
<dbReference type="AlphaFoldDB" id="A0A8H5H586"/>
<dbReference type="InterPro" id="IPR001563">
    <property type="entry name" value="Peptidase_S10"/>
</dbReference>
<keyword evidence="9 12" id="KW-0274">FAD</keyword>
<dbReference type="SUPFAM" id="SSF51905">
    <property type="entry name" value="FAD/NAD(P)-binding domain"/>
    <property type="match status" value="1"/>
</dbReference>
<evidence type="ECO:0000256" key="2">
    <source>
        <dbReference type="ARBA" id="ARBA00009431"/>
    </source>
</evidence>
<comment type="caution">
    <text evidence="15">The sequence shown here is derived from an EMBL/GenBank/DDBJ whole genome shotgun (WGS) entry which is preliminary data.</text>
</comment>
<dbReference type="PROSITE" id="PS00560">
    <property type="entry name" value="CARBOXYPEPT_SER_HIS"/>
    <property type="match status" value="1"/>
</dbReference>
<organism evidence="15 16">
    <name type="scientific">Tricholomella constricta</name>
    <dbReference type="NCBI Taxonomy" id="117010"/>
    <lineage>
        <taxon>Eukaryota</taxon>
        <taxon>Fungi</taxon>
        <taxon>Dikarya</taxon>
        <taxon>Basidiomycota</taxon>
        <taxon>Agaricomycotina</taxon>
        <taxon>Agaricomycetes</taxon>
        <taxon>Agaricomycetidae</taxon>
        <taxon>Agaricales</taxon>
        <taxon>Tricholomatineae</taxon>
        <taxon>Lyophyllaceae</taxon>
        <taxon>Tricholomella</taxon>
    </lineage>
</organism>
<proteinExistence type="inferred from homology"/>
<evidence type="ECO:0000313" key="16">
    <source>
        <dbReference type="Proteomes" id="UP000565441"/>
    </source>
</evidence>
<dbReference type="InterPro" id="IPR007867">
    <property type="entry name" value="GMC_OxRtase_C"/>
</dbReference>
<dbReference type="PROSITE" id="PS00623">
    <property type="entry name" value="GMC_OXRED_1"/>
    <property type="match status" value="1"/>
</dbReference>
<evidence type="ECO:0000256" key="8">
    <source>
        <dbReference type="ARBA" id="ARBA00022801"/>
    </source>
</evidence>
<keyword evidence="11" id="KW-0325">Glycoprotein</keyword>
<protein>
    <recommendedName>
        <fullName evidence="14">Glucose-methanol-choline oxidoreductase N-terminal domain-containing protein</fullName>
    </recommendedName>
</protein>
<dbReference type="PANTHER" id="PTHR11552">
    <property type="entry name" value="GLUCOSE-METHANOL-CHOLINE GMC OXIDOREDUCTASE"/>
    <property type="match status" value="1"/>
</dbReference>
<dbReference type="OrthoDB" id="269227at2759"/>
<comment type="similarity">
    <text evidence="3 12">Belongs to the GMC oxidoreductase family.</text>
</comment>
<keyword evidence="10" id="KW-0560">Oxidoreductase</keyword>
<comment type="cofactor">
    <cofactor evidence="1">
        <name>FAD</name>
        <dbReference type="ChEBI" id="CHEBI:57692"/>
    </cofactor>
</comment>